<dbReference type="EMBL" id="KJ605395">
    <property type="protein sequence ID" value="AIU93792.1"/>
    <property type="molecule type" value="Genomic_DNA"/>
</dbReference>
<geneLocation type="plasmid" evidence="2">
    <name>pNSL1</name>
</geneLocation>
<protein>
    <submittedName>
        <fullName evidence="2">Uncharacterized protein</fullName>
    </submittedName>
</protein>
<feature type="region of interest" description="Disordered" evidence="1">
    <location>
        <begin position="1"/>
        <end position="46"/>
    </location>
</feature>
<gene>
    <name evidence="2" type="ORF">LRS1606.358</name>
</gene>
<reference evidence="2" key="1">
    <citation type="submission" date="2014-03" db="EMBL/GenBank/DDBJ databases">
        <authorList>
            <person name="Zhang G."/>
            <person name="Zhu L."/>
            <person name="Fang P."/>
        </authorList>
    </citation>
    <scope>NUCLEOTIDE SEQUENCE</scope>
    <source>
        <strain evidence="2">NS1</strain>
        <plasmid evidence="2">pNSL1</plasmid>
    </source>
</reference>
<dbReference type="AlphaFoldDB" id="A0A097SQK0"/>
<feature type="region of interest" description="Disordered" evidence="1">
    <location>
        <begin position="78"/>
        <end position="102"/>
    </location>
</feature>
<keyword evidence="2" id="KW-0614">Plasmid</keyword>
<sequence>MLTSPTRWRVPRREDPFAEAGGIRPQLRVPGPSPLRSTPTHSKLPSVPIACSSPSRFLWDQAAARQTSTLLSATYPRVSLSATPDSRTHPTRRHPEGPRGPCQLSRALQTTRGAMVCARAQASRRTLSYPV</sequence>
<organism evidence="2">
    <name type="scientific">Rhodococcus sp. NS1</name>
    <dbReference type="NCBI Taxonomy" id="402236"/>
    <lineage>
        <taxon>Bacteria</taxon>
        <taxon>Bacillati</taxon>
        <taxon>Actinomycetota</taxon>
        <taxon>Actinomycetes</taxon>
        <taxon>Mycobacteriales</taxon>
        <taxon>Nocardiaceae</taxon>
        <taxon>Rhodococcus</taxon>
    </lineage>
</organism>
<name>A0A097SQK0_9NOCA</name>
<evidence type="ECO:0000256" key="1">
    <source>
        <dbReference type="SAM" id="MobiDB-lite"/>
    </source>
</evidence>
<proteinExistence type="predicted"/>
<accession>A0A097SQK0</accession>
<evidence type="ECO:0000313" key="2">
    <source>
        <dbReference type="EMBL" id="AIU93792.1"/>
    </source>
</evidence>